<evidence type="ECO:0000313" key="3">
    <source>
        <dbReference type="Proteomes" id="UP000281406"/>
    </source>
</evidence>
<sequence>MDVPEPDMRMENDITLDPETHRESDQVHEPAAPCVTEGVLVEFEGWDESPTHNPTAVDVISMDSGKYIKDVFEEVIPLFLPSLLVPPSPEFSVSPLVPSSPDSPVTPLVPPSPMSSVNPPSLPLPHPSSVPPLRESDQVHEPAAPCVTEGVLVEFEGWDESPTHNPTAVDVISMDSGKYIKDVFEEVIPLFLPSLLVPPSPEFSVSPLVLSSPDSPVTPLVPPSPMSSVNPPSLPLPHPSSPTSFLSPTSAGSLQPLCISYNIH</sequence>
<evidence type="ECO:0000313" key="2">
    <source>
        <dbReference type="EMBL" id="ROI15999.1"/>
    </source>
</evidence>
<accession>A0A3N0XHV6</accession>
<gene>
    <name evidence="2" type="ORF">DPX16_14211</name>
</gene>
<reference evidence="2 3" key="1">
    <citation type="submission" date="2018-10" db="EMBL/GenBank/DDBJ databases">
        <title>Genome assembly for a Yunnan-Guizhou Plateau 3E fish, Anabarilius grahami (Regan), and its evolutionary and genetic applications.</title>
        <authorList>
            <person name="Jiang W."/>
        </authorList>
    </citation>
    <scope>NUCLEOTIDE SEQUENCE [LARGE SCALE GENOMIC DNA]</scope>
    <source>
        <strain evidence="2">AG-KIZ</strain>
        <tissue evidence="2">Muscle</tissue>
    </source>
</reference>
<dbReference type="AlphaFoldDB" id="A0A3N0XHV6"/>
<feature type="compositionally biased region" description="Low complexity" evidence="1">
    <location>
        <begin position="91"/>
        <end position="106"/>
    </location>
</feature>
<evidence type="ECO:0000256" key="1">
    <source>
        <dbReference type="SAM" id="MobiDB-lite"/>
    </source>
</evidence>
<name>A0A3N0XHV6_ANAGA</name>
<organism evidence="2 3">
    <name type="scientific">Anabarilius grahami</name>
    <name type="common">Kanglang fish</name>
    <name type="synonym">Barilius grahami</name>
    <dbReference type="NCBI Taxonomy" id="495550"/>
    <lineage>
        <taxon>Eukaryota</taxon>
        <taxon>Metazoa</taxon>
        <taxon>Chordata</taxon>
        <taxon>Craniata</taxon>
        <taxon>Vertebrata</taxon>
        <taxon>Euteleostomi</taxon>
        <taxon>Actinopterygii</taxon>
        <taxon>Neopterygii</taxon>
        <taxon>Teleostei</taxon>
        <taxon>Ostariophysi</taxon>
        <taxon>Cypriniformes</taxon>
        <taxon>Xenocyprididae</taxon>
        <taxon>Xenocypridinae</taxon>
        <taxon>Xenocypridinae incertae sedis</taxon>
        <taxon>Anabarilius</taxon>
    </lineage>
</organism>
<feature type="region of interest" description="Disordered" evidence="1">
    <location>
        <begin position="1"/>
        <end position="31"/>
    </location>
</feature>
<feature type="compositionally biased region" description="Basic and acidic residues" evidence="1">
    <location>
        <begin position="1"/>
        <end position="28"/>
    </location>
</feature>
<protein>
    <submittedName>
        <fullName evidence="2">Uncharacterized protein</fullName>
    </submittedName>
</protein>
<comment type="caution">
    <text evidence="2">The sequence shown here is derived from an EMBL/GenBank/DDBJ whole genome shotgun (WGS) entry which is preliminary data.</text>
</comment>
<feature type="compositionally biased region" description="Pro residues" evidence="1">
    <location>
        <begin position="120"/>
        <end position="130"/>
    </location>
</feature>
<keyword evidence="3" id="KW-1185">Reference proteome</keyword>
<proteinExistence type="predicted"/>
<feature type="region of interest" description="Disordered" evidence="1">
    <location>
        <begin position="91"/>
        <end position="136"/>
    </location>
</feature>
<dbReference type="Proteomes" id="UP000281406">
    <property type="component" value="Unassembled WGS sequence"/>
</dbReference>
<dbReference type="EMBL" id="RJVU01075617">
    <property type="protein sequence ID" value="ROI15999.1"/>
    <property type="molecule type" value="Genomic_DNA"/>
</dbReference>
<feature type="region of interest" description="Disordered" evidence="1">
    <location>
        <begin position="214"/>
        <end position="248"/>
    </location>
</feature>